<evidence type="ECO:0000313" key="3">
    <source>
        <dbReference type="Proteomes" id="UP000245629"/>
    </source>
</evidence>
<evidence type="ECO:0008006" key="4">
    <source>
        <dbReference type="Google" id="ProtNLM"/>
    </source>
</evidence>
<proteinExistence type="predicted"/>
<accession>A0A2S2CSU2</accession>
<evidence type="ECO:0000256" key="1">
    <source>
        <dbReference type="SAM" id="MobiDB-lite"/>
    </source>
</evidence>
<dbReference type="Proteomes" id="UP000245629">
    <property type="component" value="Chromosome 2"/>
</dbReference>
<name>A0A2S2CSU2_9PROT</name>
<dbReference type="AlphaFoldDB" id="A0A2S2CSU2"/>
<sequence length="291" mass="30301">MRPGFFRIGLLRPGFLDAGFGATASMRARRVPRPSHPQSALIDGRPDNRPDGGSDGGSHGGSHGGSDGRPPGPAAAGALAGGIMPDAIAGEPNGRRVLFLHRGAGAWWRLLHAVPVGQEWLTAEVVPTMAAARLRPLLSVRGGRKAVVVAGIGSLALAVRLAVDCADSVGGLMVVEDEGGPTAWQRRVAGWLGQTADQPLPVADGDLQAIRVPVTLVRGTDSTNQAMELLERGLTGCRTLTVVEVSGARGVRPRTHPAELRAALTALVNAVERGAMERGGNERGPLERRAR</sequence>
<dbReference type="KEGG" id="azz:DEW08_16105"/>
<organism evidence="2 3">
    <name type="scientific">Azospirillum thermophilum</name>
    <dbReference type="NCBI Taxonomy" id="2202148"/>
    <lineage>
        <taxon>Bacteria</taxon>
        <taxon>Pseudomonadati</taxon>
        <taxon>Pseudomonadota</taxon>
        <taxon>Alphaproteobacteria</taxon>
        <taxon>Rhodospirillales</taxon>
        <taxon>Azospirillaceae</taxon>
        <taxon>Azospirillum</taxon>
    </lineage>
</organism>
<dbReference type="EMBL" id="CP029353">
    <property type="protein sequence ID" value="AWK87538.1"/>
    <property type="molecule type" value="Genomic_DNA"/>
</dbReference>
<dbReference type="OrthoDB" id="9804723at2"/>
<dbReference type="RefSeq" id="WP_109328796.1">
    <property type="nucleotide sequence ID" value="NZ_CP029353.1"/>
</dbReference>
<reference evidence="3" key="1">
    <citation type="submission" date="2018-05" db="EMBL/GenBank/DDBJ databases">
        <title>Azospirillum thermophila sp. nov., a novel isolated from hot spring.</title>
        <authorList>
            <person name="Zhao Z."/>
        </authorList>
    </citation>
    <scope>NUCLEOTIDE SEQUENCE [LARGE SCALE GENOMIC DNA]</scope>
    <source>
        <strain evidence="3">CFH 70021</strain>
    </source>
</reference>
<gene>
    <name evidence="2" type="ORF">DEW08_16105</name>
</gene>
<keyword evidence="3" id="KW-1185">Reference proteome</keyword>
<protein>
    <recommendedName>
        <fullName evidence="4">Alpha/beta hydrolase</fullName>
    </recommendedName>
</protein>
<evidence type="ECO:0000313" key="2">
    <source>
        <dbReference type="EMBL" id="AWK87538.1"/>
    </source>
</evidence>
<feature type="region of interest" description="Disordered" evidence="1">
    <location>
        <begin position="27"/>
        <end position="77"/>
    </location>
</feature>
<feature type="compositionally biased region" description="Gly residues" evidence="1">
    <location>
        <begin position="53"/>
        <end position="67"/>
    </location>
</feature>